<keyword evidence="3" id="KW-1185">Reference proteome</keyword>
<evidence type="ECO:0000313" key="2">
    <source>
        <dbReference type="EMBL" id="VDL62607.1"/>
    </source>
</evidence>
<evidence type="ECO:0000313" key="4">
    <source>
        <dbReference type="WBParaSite" id="NBR_0000023201-mRNA-1"/>
    </source>
</evidence>
<dbReference type="WBParaSite" id="NBR_0000023201-mRNA-1">
    <property type="protein sequence ID" value="NBR_0000023201-mRNA-1"/>
    <property type="gene ID" value="NBR_0000023201"/>
</dbReference>
<dbReference type="AlphaFoldDB" id="A0A0N4XCN9"/>
<dbReference type="Proteomes" id="UP000271162">
    <property type="component" value="Unassembled WGS sequence"/>
</dbReference>
<evidence type="ECO:0000313" key="3">
    <source>
        <dbReference type="Proteomes" id="UP000271162"/>
    </source>
</evidence>
<organism evidence="4">
    <name type="scientific">Nippostrongylus brasiliensis</name>
    <name type="common">Rat hookworm</name>
    <dbReference type="NCBI Taxonomy" id="27835"/>
    <lineage>
        <taxon>Eukaryota</taxon>
        <taxon>Metazoa</taxon>
        <taxon>Ecdysozoa</taxon>
        <taxon>Nematoda</taxon>
        <taxon>Chromadorea</taxon>
        <taxon>Rhabditida</taxon>
        <taxon>Rhabditina</taxon>
        <taxon>Rhabditomorpha</taxon>
        <taxon>Strongyloidea</taxon>
        <taxon>Heligmosomidae</taxon>
        <taxon>Nippostrongylus</taxon>
    </lineage>
</organism>
<proteinExistence type="predicted"/>
<sequence length="218" mass="24289">MTQIYLPLRNPDGFLDPRETFEHYENRSRPNSSQSFEPSGSHGRLACDYRAAPPPTASHQGRLACEYRAPPPAAESHGRMACEYRAPPPDSGSHGVLACDYRSAPPLDARYGIGDVPPGSTKITTYLPESRKRKSSTTSHHLRRHLCAHHADHLPIWCCLAAGIGNIVAYRPQAEEKILKKLISNPVIHPSYSNSRPFHLLSRLPFHLADLLVDNENM</sequence>
<reference evidence="4" key="1">
    <citation type="submission" date="2017-02" db="UniProtKB">
        <authorList>
            <consortium name="WormBaseParasite"/>
        </authorList>
    </citation>
    <scope>IDENTIFICATION</scope>
</reference>
<feature type="compositionally biased region" description="Polar residues" evidence="1">
    <location>
        <begin position="29"/>
        <end position="38"/>
    </location>
</feature>
<dbReference type="EMBL" id="UYSL01000074">
    <property type="protein sequence ID" value="VDL62607.1"/>
    <property type="molecule type" value="Genomic_DNA"/>
</dbReference>
<gene>
    <name evidence="2" type="ORF">NBR_LOCUS233</name>
</gene>
<protein>
    <submittedName>
        <fullName evidence="2 4">Uncharacterized protein</fullName>
    </submittedName>
</protein>
<feature type="region of interest" description="Disordered" evidence="1">
    <location>
        <begin position="23"/>
        <end position="61"/>
    </location>
</feature>
<evidence type="ECO:0000256" key="1">
    <source>
        <dbReference type="SAM" id="MobiDB-lite"/>
    </source>
</evidence>
<accession>A0A0N4XCN9</accession>
<reference evidence="2 3" key="2">
    <citation type="submission" date="2018-11" db="EMBL/GenBank/DDBJ databases">
        <authorList>
            <consortium name="Pathogen Informatics"/>
        </authorList>
    </citation>
    <scope>NUCLEOTIDE SEQUENCE [LARGE SCALE GENOMIC DNA]</scope>
</reference>
<name>A0A0N4XCN9_NIPBR</name>